<dbReference type="Proteomes" id="UP000596661">
    <property type="component" value="Chromosome 3"/>
</dbReference>
<proteinExistence type="predicted"/>
<name>A0A803P841_CANSA</name>
<keyword evidence="2" id="KW-1185">Reference proteome</keyword>
<accession>A0A803P841</accession>
<reference evidence="1" key="2">
    <citation type="submission" date="2021-03" db="UniProtKB">
        <authorList>
            <consortium name="EnsemblPlants"/>
        </authorList>
    </citation>
    <scope>IDENTIFICATION</scope>
</reference>
<reference evidence="1" key="1">
    <citation type="submission" date="2018-11" db="EMBL/GenBank/DDBJ databases">
        <authorList>
            <person name="Grassa J C."/>
        </authorList>
    </citation>
    <scope>NUCLEOTIDE SEQUENCE [LARGE SCALE GENOMIC DNA]</scope>
</reference>
<evidence type="ECO:0000313" key="2">
    <source>
        <dbReference type="Proteomes" id="UP000596661"/>
    </source>
</evidence>
<protein>
    <submittedName>
        <fullName evidence="1">Uncharacterized protein</fullName>
    </submittedName>
</protein>
<dbReference type="AlphaFoldDB" id="A0A803P841"/>
<dbReference type="EMBL" id="UZAU01000249">
    <property type="status" value="NOT_ANNOTATED_CDS"/>
    <property type="molecule type" value="Genomic_DNA"/>
</dbReference>
<dbReference type="EnsemblPlants" id="evm.model.03.230">
    <property type="protein sequence ID" value="cds.evm.model.03.230"/>
    <property type="gene ID" value="evm.TU.03.230"/>
</dbReference>
<sequence length="170" mass="18692">MQSSRTLLVLYKVWPRTLRERKRSNRKAAVQVAGGEKVVVIVFSDQGSPAILGMWDGSSRAYVLDAIESALHIWYGSSGVRLCIMFWVRVFGSDSITVGVGLSCRIWVGDGDLAEFGGYRWGLRLGRGSGLGCRGATTREISRGEKIGSWLSRVGDMVTTLHIQISEILI</sequence>
<dbReference type="Gramene" id="evm.model.03.230">
    <property type="protein sequence ID" value="cds.evm.model.03.230"/>
    <property type="gene ID" value="evm.TU.03.230"/>
</dbReference>
<organism evidence="1 2">
    <name type="scientific">Cannabis sativa</name>
    <name type="common">Hemp</name>
    <name type="synonym">Marijuana</name>
    <dbReference type="NCBI Taxonomy" id="3483"/>
    <lineage>
        <taxon>Eukaryota</taxon>
        <taxon>Viridiplantae</taxon>
        <taxon>Streptophyta</taxon>
        <taxon>Embryophyta</taxon>
        <taxon>Tracheophyta</taxon>
        <taxon>Spermatophyta</taxon>
        <taxon>Magnoliopsida</taxon>
        <taxon>eudicotyledons</taxon>
        <taxon>Gunneridae</taxon>
        <taxon>Pentapetalae</taxon>
        <taxon>rosids</taxon>
        <taxon>fabids</taxon>
        <taxon>Rosales</taxon>
        <taxon>Cannabaceae</taxon>
        <taxon>Cannabis</taxon>
    </lineage>
</organism>
<evidence type="ECO:0000313" key="1">
    <source>
        <dbReference type="EnsemblPlants" id="cds.evm.model.03.230"/>
    </source>
</evidence>